<name>A0ABD2MT39_9CUCU</name>
<gene>
    <name evidence="1" type="ORF">HHI36_008621</name>
</gene>
<keyword evidence="2" id="KW-1185">Reference proteome</keyword>
<proteinExistence type="predicted"/>
<dbReference type="AlphaFoldDB" id="A0ABD2MT39"/>
<organism evidence="1 2">
    <name type="scientific">Cryptolaemus montrouzieri</name>
    <dbReference type="NCBI Taxonomy" id="559131"/>
    <lineage>
        <taxon>Eukaryota</taxon>
        <taxon>Metazoa</taxon>
        <taxon>Ecdysozoa</taxon>
        <taxon>Arthropoda</taxon>
        <taxon>Hexapoda</taxon>
        <taxon>Insecta</taxon>
        <taxon>Pterygota</taxon>
        <taxon>Neoptera</taxon>
        <taxon>Endopterygota</taxon>
        <taxon>Coleoptera</taxon>
        <taxon>Polyphaga</taxon>
        <taxon>Cucujiformia</taxon>
        <taxon>Coccinelloidea</taxon>
        <taxon>Coccinellidae</taxon>
        <taxon>Scymninae</taxon>
        <taxon>Scymnini</taxon>
        <taxon>Cryptolaemus</taxon>
    </lineage>
</organism>
<evidence type="ECO:0000313" key="1">
    <source>
        <dbReference type="EMBL" id="KAL3269556.1"/>
    </source>
</evidence>
<accession>A0ABD2MT39</accession>
<sequence length="148" mass="16948">MKGKKYPLDLLQQESNEHLYQRRLDSALAEAPPSEDIEEEYSNIKLALKRAVHEALGQEESTDKPISGSEIECRLITVEWGLDKFNEILSNIALVSKDMRKLGVILRIRILKKFSKAEDCQRNHVTSQHLNVELTAIDLPTFDGHHEE</sequence>
<protein>
    <submittedName>
        <fullName evidence="1">Uncharacterized protein</fullName>
    </submittedName>
</protein>
<evidence type="ECO:0000313" key="2">
    <source>
        <dbReference type="Proteomes" id="UP001516400"/>
    </source>
</evidence>
<reference evidence="1 2" key="1">
    <citation type="journal article" date="2021" name="BMC Biol.">
        <title>Horizontally acquired antibacterial genes associated with adaptive radiation of ladybird beetles.</title>
        <authorList>
            <person name="Li H.S."/>
            <person name="Tang X.F."/>
            <person name="Huang Y.H."/>
            <person name="Xu Z.Y."/>
            <person name="Chen M.L."/>
            <person name="Du X.Y."/>
            <person name="Qiu B.Y."/>
            <person name="Chen P.T."/>
            <person name="Zhang W."/>
            <person name="Slipinski A."/>
            <person name="Escalona H.E."/>
            <person name="Waterhouse R.M."/>
            <person name="Zwick A."/>
            <person name="Pang H."/>
        </authorList>
    </citation>
    <scope>NUCLEOTIDE SEQUENCE [LARGE SCALE GENOMIC DNA]</scope>
    <source>
        <strain evidence="1">SYSU2018</strain>
    </source>
</reference>
<dbReference type="Proteomes" id="UP001516400">
    <property type="component" value="Unassembled WGS sequence"/>
</dbReference>
<dbReference type="EMBL" id="JABFTP020000021">
    <property type="protein sequence ID" value="KAL3269556.1"/>
    <property type="molecule type" value="Genomic_DNA"/>
</dbReference>
<comment type="caution">
    <text evidence="1">The sequence shown here is derived from an EMBL/GenBank/DDBJ whole genome shotgun (WGS) entry which is preliminary data.</text>
</comment>